<dbReference type="Gene3D" id="1.20.1280.50">
    <property type="match status" value="1"/>
</dbReference>
<accession>A0A0J6IBH5</accession>
<dbReference type="Pfam" id="PF12937">
    <property type="entry name" value="F-box-like"/>
    <property type="match status" value="1"/>
</dbReference>
<reference evidence="3" key="1">
    <citation type="submission" date="2007-06" db="EMBL/GenBank/DDBJ databases">
        <title>The Genome Sequence of Coccidioides posadasii RMSCC_3488.</title>
        <authorList>
            <consortium name="Coccidioides Genome Resources Consortium"/>
            <consortium name="The Broad Institute Genome Sequencing Platform"/>
            <person name="Henn M.R."/>
            <person name="Sykes S."/>
            <person name="Young S."/>
            <person name="Jaffe D."/>
            <person name="Berlin A."/>
            <person name="Alvarez P."/>
            <person name="Butler J."/>
            <person name="Gnerre S."/>
            <person name="Grabherr M."/>
            <person name="Mauceli E."/>
            <person name="Brockman W."/>
            <person name="Kodira C."/>
            <person name="Alvarado L."/>
            <person name="Zeng Q."/>
            <person name="Crawford M."/>
            <person name="Antoine C."/>
            <person name="Devon K."/>
            <person name="Galgiani J."/>
            <person name="Orsborn K."/>
            <person name="Lewis M.L."/>
            <person name="Nusbaum C."/>
            <person name="Galagan J."/>
            <person name="Birren B."/>
        </authorList>
    </citation>
    <scope>NUCLEOTIDE SEQUENCE [LARGE SCALE GENOMIC DNA]</scope>
    <source>
        <strain evidence="3">RMSCC 3488</strain>
    </source>
</reference>
<proteinExistence type="predicted"/>
<dbReference type="SUPFAM" id="SSF81383">
    <property type="entry name" value="F-box domain"/>
    <property type="match status" value="1"/>
</dbReference>
<evidence type="ECO:0000259" key="2">
    <source>
        <dbReference type="PROSITE" id="PS50181"/>
    </source>
</evidence>
<evidence type="ECO:0000313" key="3">
    <source>
        <dbReference type="EMBL" id="KMM69002.1"/>
    </source>
</evidence>
<gene>
    <name evidence="3" type="ORF">CPAG_05325</name>
</gene>
<dbReference type="AlphaFoldDB" id="A0A0J6IBH5"/>
<dbReference type="VEuPathDB" id="FungiDB:CPAG_05325"/>
<name>A0A0J6IBH5_COCPO</name>
<protein>
    <recommendedName>
        <fullName evidence="2">F-box domain-containing protein</fullName>
    </recommendedName>
</protein>
<dbReference type="SMART" id="SM00256">
    <property type="entry name" value="FBOX"/>
    <property type="match status" value="1"/>
</dbReference>
<feature type="domain" description="F-box" evidence="2">
    <location>
        <begin position="9"/>
        <end position="67"/>
    </location>
</feature>
<dbReference type="InterPro" id="IPR001810">
    <property type="entry name" value="F-box_dom"/>
</dbReference>
<dbReference type="CDD" id="cd09917">
    <property type="entry name" value="F-box_SF"/>
    <property type="match status" value="1"/>
</dbReference>
<feature type="region of interest" description="Disordered" evidence="1">
    <location>
        <begin position="114"/>
        <end position="146"/>
    </location>
</feature>
<dbReference type="InterPro" id="IPR036047">
    <property type="entry name" value="F-box-like_dom_sf"/>
</dbReference>
<dbReference type="EMBL" id="DS268111">
    <property type="protein sequence ID" value="KMM69002.1"/>
    <property type="molecule type" value="Genomic_DNA"/>
</dbReference>
<evidence type="ECO:0000256" key="1">
    <source>
        <dbReference type="SAM" id="MobiDB-lite"/>
    </source>
</evidence>
<dbReference type="PROSITE" id="PS50181">
    <property type="entry name" value="FBOX"/>
    <property type="match status" value="1"/>
</dbReference>
<organism evidence="3">
    <name type="scientific">Coccidioides posadasii RMSCC 3488</name>
    <dbReference type="NCBI Taxonomy" id="454284"/>
    <lineage>
        <taxon>Eukaryota</taxon>
        <taxon>Fungi</taxon>
        <taxon>Dikarya</taxon>
        <taxon>Ascomycota</taxon>
        <taxon>Pezizomycotina</taxon>
        <taxon>Eurotiomycetes</taxon>
        <taxon>Eurotiomycetidae</taxon>
        <taxon>Onygenales</taxon>
        <taxon>Onygenaceae</taxon>
        <taxon>Coccidioides</taxon>
    </lineage>
</organism>
<sequence length="325" mass="37555">MEQNDSLAKVTICALPNEILYCILEHLWTEEIVHLSTVSRRFYAVVASTVRQRLCTMVGLEKLWVGLIYYPPQQGFSSLLFCRYLGKRTLEGTYHKGELYTDSRQFTMGYSRFCPEPQKRAGKENTDASTNHEEHSAQGSSEEPSAAVPRPFVRWLTTLDDFEPFSQLCVDTHLFWKYADSQWKTNQAHIEDGTARFWRKWLDDQLEAHYSHPPTDEPQVLDNFDTACSTESDPEGERIIWVGTNEDIGLKLRVMDKAQDDPFGESASYELLFEEILIRNNRLLLALERTQKATERFIRDTYRYFSLNSSLGPPGHAGNYLVPYI</sequence>
<feature type="compositionally biased region" description="Basic and acidic residues" evidence="1">
    <location>
        <begin position="117"/>
        <end position="136"/>
    </location>
</feature>
<dbReference type="Proteomes" id="UP000054567">
    <property type="component" value="Unassembled WGS sequence"/>
</dbReference>
<dbReference type="OrthoDB" id="9981546at2759"/>